<evidence type="ECO:0000256" key="13">
    <source>
        <dbReference type="ARBA" id="ARBA00060694"/>
    </source>
</evidence>
<keyword evidence="18" id="KW-1185">Reference proteome</keyword>
<evidence type="ECO:0000256" key="12">
    <source>
        <dbReference type="ARBA" id="ARBA00023232"/>
    </source>
</evidence>
<comment type="subcellular location">
    <subcellularLocation>
        <location evidence="1">Cytoplasm</location>
    </subcellularLocation>
</comment>
<dbReference type="CDD" id="cd08342">
    <property type="entry name" value="HPPD_N_like"/>
    <property type="match status" value="1"/>
</dbReference>
<dbReference type="Proteomes" id="UP000019132">
    <property type="component" value="Unassembled WGS sequence"/>
</dbReference>
<dbReference type="EMBL" id="GL376603">
    <property type="status" value="NOT_ANNOTATED_CDS"/>
    <property type="molecule type" value="Genomic_DNA"/>
</dbReference>
<accession>K3WDR9</accession>
<comment type="similarity">
    <text evidence="3 14">Belongs to the 4HPPD family.</text>
</comment>
<dbReference type="GO" id="GO:0046872">
    <property type="term" value="F:metal ion binding"/>
    <property type="evidence" value="ECO:0007669"/>
    <property type="project" value="UniProtKB-KW"/>
</dbReference>
<dbReference type="PROSITE" id="PS51819">
    <property type="entry name" value="VOC"/>
    <property type="match status" value="2"/>
</dbReference>
<reference evidence="17" key="3">
    <citation type="submission" date="2015-02" db="UniProtKB">
        <authorList>
            <consortium name="EnsemblProtists"/>
        </authorList>
    </citation>
    <scope>IDENTIFICATION</scope>
    <source>
        <strain evidence="17">DAOM BR144</strain>
    </source>
</reference>
<evidence type="ECO:0000256" key="11">
    <source>
        <dbReference type="ARBA" id="ARBA00023004"/>
    </source>
</evidence>
<evidence type="ECO:0000313" key="17">
    <source>
        <dbReference type="EnsemblProtists" id="PYU1_T003110"/>
    </source>
</evidence>
<feature type="binding site" evidence="15">
    <location>
        <position position="377"/>
    </location>
    <ligand>
        <name>Fe cation</name>
        <dbReference type="ChEBI" id="CHEBI:24875"/>
    </ligand>
</feature>
<protein>
    <recommendedName>
        <fullName evidence="4 14">4-hydroxyphenylpyruvate dioxygenase</fullName>
    </recommendedName>
</protein>
<evidence type="ECO:0000256" key="14">
    <source>
        <dbReference type="PIRNR" id="PIRNR009283"/>
    </source>
</evidence>
<keyword evidence="9" id="KW-0223">Dioxygenase</keyword>
<evidence type="ECO:0000256" key="2">
    <source>
        <dbReference type="ARBA" id="ARBA00005162"/>
    </source>
</evidence>
<keyword evidence="7" id="KW-0677">Repeat</keyword>
<dbReference type="InterPro" id="IPR037523">
    <property type="entry name" value="VOC_core"/>
</dbReference>
<dbReference type="OMA" id="DPFPVKG"/>
<evidence type="ECO:0000256" key="4">
    <source>
        <dbReference type="ARBA" id="ARBA00013222"/>
    </source>
</evidence>
<dbReference type="InterPro" id="IPR005956">
    <property type="entry name" value="4OHPhenylPyrv_dOase"/>
</dbReference>
<evidence type="ECO:0000256" key="1">
    <source>
        <dbReference type="ARBA" id="ARBA00004496"/>
    </source>
</evidence>
<evidence type="ECO:0000313" key="18">
    <source>
        <dbReference type="Proteomes" id="UP000019132"/>
    </source>
</evidence>
<dbReference type="GO" id="GO:0005737">
    <property type="term" value="C:cytoplasm"/>
    <property type="evidence" value="ECO:0007669"/>
    <property type="project" value="UniProtKB-SubCell"/>
</dbReference>
<dbReference type="InterPro" id="IPR041735">
    <property type="entry name" value="4OHPhenylPyrv_dOase_C"/>
</dbReference>
<feature type="binding site" evidence="15">
    <location>
        <position position="209"/>
    </location>
    <ligand>
        <name>Fe cation</name>
        <dbReference type="ChEBI" id="CHEBI:24875"/>
    </ligand>
</feature>
<dbReference type="EnsemblProtists" id="PYU1_T003110">
    <property type="protein sequence ID" value="PYU1_T003110"/>
    <property type="gene ID" value="PYU1_G003106"/>
</dbReference>
<dbReference type="GO" id="GO:0003868">
    <property type="term" value="F:4-hydroxyphenylpyruvate dioxygenase activity"/>
    <property type="evidence" value="ECO:0007669"/>
    <property type="project" value="InterPro"/>
</dbReference>
<dbReference type="STRING" id="431595.K3WDR9"/>
<name>K3WDR9_GLOUD</name>
<evidence type="ECO:0000256" key="5">
    <source>
        <dbReference type="ARBA" id="ARBA00022490"/>
    </source>
</evidence>
<dbReference type="SUPFAM" id="SSF54593">
    <property type="entry name" value="Glyoxalase/Bleomycin resistance protein/Dihydroxybiphenyl dioxygenase"/>
    <property type="match status" value="1"/>
</dbReference>
<dbReference type="InterPro" id="IPR029068">
    <property type="entry name" value="Glyas_Bleomycin-R_OHBP_Dase"/>
</dbReference>
<dbReference type="PIRSF" id="PIRSF009283">
    <property type="entry name" value="HPP_dOase"/>
    <property type="match status" value="1"/>
</dbReference>
<evidence type="ECO:0000259" key="16">
    <source>
        <dbReference type="PROSITE" id="PS51819"/>
    </source>
</evidence>
<dbReference type="InParanoid" id="K3WDR9"/>
<keyword evidence="6 15" id="KW-0479">Metal-binding</keyword>
<keyword evidence="5" id="KW-0963">Cytoplasm</keyword>
<organism evidence="17 18">
    <name type="scientific">Globisporangium ultimum (strain ATCC 200006 / CBS 805.95 / DAOM BR144)</name>
    <name type="common">Pythium ultimum</name>
    <dbReference type="NCBI Taxonomy" id="431595"/>
    <lineage>
        <taxon>Eukaryota</taxon>
        <taxon>Sar</taxon>
        <taxon>Stramenopiles</taxon>
        <taxon>Oomycota</taxon>
        <taxon>Peronosporomycetes</taxon>
        <taxon>Pythiales</taxon>
        <taxon>Pythiaceae</taxon>
        <taxon>Globisporangium</taxon>
    </lineage>
</organism>
<dbReference type="InterPro" id="IPR041736">
    <property type="entry name" value="4OHPhenylPyrv_dOase_N"/>
</dbReference>
<comment type="pathway">
    <text evidence="2">Amino-acid degradation; L-phenylalanine degradation; acetoacetate and fumarate from L-phenylalanine: step 3/6.</text>
</comment>
<keyword evidence="12" id="KW-0585">Phenylalanine catabolism</keyword>
<evidence type="ECO:0000256" key="8">
    <source>
        <dbReference type="ARBA" id="ARBA00022878"/>
    </source>
</evidence>
<reference evidence="18" key="2">
    <citation type="submission" date="2010-04" db="EMBL/GenBank/DDBJ databases">
        <authorList>
            <person name="Buell R."/>
            <person name="Hamilton J."/>
            <person name="Hostetler J."/>
        </authorList>
    </citation>
    <scope>NUCLEOTIDE SEQUENCE [LARGE SCALE GENOMIC DNA]</scope>
    <source>
        <strain evidence="18">DAOM:BR144</strain>
    </source>
</reference>
<feature type="domain" description="VOC" evidence="16">
    <location>
        <begin position="206"/>
        <end position="366"/>
    </location>
</feature>
<dbReference type="FunFam" id="3.10.180.10:FF:000013">
    <property type="entry name" value="4-hydroxyphenylpyruvate dioxygenase"/>
    <property type="match status" value="1"/>
</dbReference>
<feature type="domain" description="VOC" evidence="16">
    <location>
        <begin position="33"/>
        <end position="193"/>
    </location>
</feature>
<dbReference type="VEuPathDB" id="FungiDB:PYU1_G003106"/>
<dbReference type="PANTHER" id="PTHR11959">
    <property type="entry name" value="4-HYDROXYPHENYLPYRUVATE DIOXYGENASE"/>
    <property type="match status" value="1"/>
</dbReference>
<dbReference type="FunFam" id="3.10.180.10:FF:000025">
    <property type="entry name" value="4-hydroxyphenylpyruvate dioxygenase"/>
    <property type="match status" value="1"/>
</dbReference>
<dbReference type="eggNOG" id="KOG0638">
    <property type="taxonomic scope" value="Eukaryota"/>
</dbReference>
<keyword evidence="11 15" id="KW-0408">Iron</keyword>
<dbReference type="Gene3D" id="3.10.180.10">
    <property type="entry name" value="2,3-Dihydroxybiphenyl 1,2-Dioxygenase, domain 1"/>
    <property type="match status" value="2"/>
</dbReference>
<sequence>MPPVPSPSKKVKLVGYKNFVRHNPMSDKFDVQKFHHVEFYCGDATNTFKRFQWGLGLNYIGKSDQSTGNHEAASYVVQSGDVKLVFTAPYALETEKAADSKSPLPGFDMKFAHEFTQKHGLAVRALGIKVADAKEAYEISVKNGAVGVLEPKALTDKVSGKSTVMSEVKLYGDVVIRWMSGDFDGPFVPGYEEVESGPDLSIGIDRFDHCVGNVPKLIEAVEYVMGFTGFHEFSEFTAEDVGTVDSGLNSMVLSSNNEMVLIPVNEPTFGTKRKSQIQTYLEQNVGPGLQHMALKTNDIFRTLGEMRKRSYLGGFEFMPRPEKGYYERLPARIGDSLTEKQYKQIEELGLLVDKDDQGVLLQIFTKPLGDRPTVFFEIIERVGCMADIAGRLEQAAGCGGFGKGNFSELFKSIEEYEKTLNV</sequence>
<evidence type="ECO:0000256" key="9">
    <source>
        <dbReference type="ARBA" id="ARBA00022964"/>
    </source>
</evidence>
<evidence type="ECO:0000256" key="10">
    <source>
        <dbReference type="ARBA" id="ARBA00023002"/>
    </source>
</evidence>
<dbReference type="GO" id="GO:0006572">
    <property type="term" value="P:L-tyrosine catabolic process"/>
    <property type="evidence" value="ECO:0007669"/>
    <property type="project" value="UniProtKB-KW"/>
</dbReference>
<proteinExistence type="inferred from homology"/>
<reference evidence="18" key="1">
    <citation type="journal article" date="2010" name="Genome Biol.">
        <title>Genome sequence of the necrotrophic plant pathogen Pythium ultimum reveals original pathogenicity mechanisms and effector repertoire.</title>
        <authorList>
            <person name="Levesque C.A."/>
            <person name="Brouwer H."/>
            <person name="Cano L."/>
            <person name="Hamilton J.P."/>
            <person name="Holt C."/>
            <person name="Huitema E."/>
            <person name="Raffaele S."/>
            <person name="Robideau G.P."/>
            <person name="Thines M."/>
            <person name="Win J."/>
            <person name="Zerillo M.M."/>
            <person name="Beakes G.W."/>
            <person name="Boore J.L."/>
            <person name="Busam D."/>
            <person name="Dumas B."/>
            <person name="Ferriera S."/>
            <person name="Fuerstenberg S.I."/>
            <person name="Gachon C.M."/>
            <person name="Gaulin E."/>
            <person name="Govers F."/>
            <person name="Grenville-Briggs L."/>
            <person name="Horner N."/>
            <person name="Hostetler J."/>
            <person name="Jiang R.H."/>
            <person name="Johnson J."/>
            <person name="Krajaejun T."/>
            <person name="Lin H."/>
            <person name="Meijer H.J."/>
            <person name="Moore B."/>
            <person name="Morris P."/>
            <person name="Phuntmart V."/>
            <person name="Puiu D."/>
            <person name="Shetty J."/>
            <person name="Stajich J.E."/>
            <person name="Tripathy S."/>
            <person name="Wawra S."/>
            <person name="van West P."/>
            <person name="Whitty B.R."/>
            <person name="Coutinho P.M."/>
            <person name="Henrissat B."/>
            <person name="Martin F."/>
            <person name="Thomas P.D."/>
            <person name="Tyler B.M."/>
            <person name="De Vries R.P."/>
            <person name="Kamoun S."/>
            <person name="Yandell M."/>
            <person name="Tisserat N."/>
            <person name="Buell C.R."/>
        </authorList>
    </citation>
    <scope>NUCLEOTIDE SEQUENCE</scope>
    <source>
        <strain evidence="18">DAOM:BR144</strain>
    </source>
</reference>
<dbReference type="CDD" id="cd07250">
    <property type="entry name" value="HPPD_C_like"/>
    <property type="match status" value="1"/>
</dbReference>
<dbReference type="GO" id="GO:0006559">
    <property type="term" value="P:L-phenylalanine catabolic process"/>
    <property type="evidence" value="ECO:0007669"/>
    <property type="project" value="UniProtKB-KW"/>
</dbReference>
<dbReference type="AlphaFoldDB" id="K3WDR9"/>
<evidence type="ECO:0000256" key="7">
    <source>
        <dbReference type="ARBA" id="ARBA00022737"/>
    </source>
</evidence>
<feature type="binding site" evidence="15">
    <location>
        <position position="291"/>
    </location>
    <ligand>
        <name>Fe cation</name>
        <dbReference type="ChEBI" id="CHEBI:24875"/>
    </ligand>
</feature>
<evidence type="ECO:0000256" key="3">
    <source>
        <dbReference type="ARBA" id="ARBA00005877"/>
    </source>
</evidence>
<keyword evidence="10" id="KW-0560">Oxidoreductase</keyword>
<evidence type="ECO:0000256" key="6">
    <source>
        <dbReference type="ARBA" id="ARBA00022723"/>
    </source>
</evidence>
<comment type="cofactor">
    <cofactor evidence="15">
        <name>Fe cation</name>
        <dbReference type="ChEBI" id="CHEBI:24875"/>
    </cofactor>
    <text evidence="15">Binds 1 Fe cation per subunit.</text>
</comment>
<dbReference type="NCBIfam" id="TIGR01263">
    <property type="entry name" value="4HPPD"/>
    <property type="match status" value="1"/>
</dbReference>
<dbReference type="HOGENOM" id="CLU_034004_1_1_1"/>
<evidence type="ECO:0000256" key="15">
    <source>
        <dbReference type="PIRSR" id="PIRSR009283-1"/>
    </source>
</evidence>
<comment type="pathway">
    <text evidence="13">Cofactor biosynthesis; prenylquinone biosynthesis.</text>
</comment>
<keyword evidence="8" id="KW-0828">Tyrosine catabolism</keyword>
<dbReference type="PANTHER" id="PTHR11959:SF1">
    <property type="entry name" value="4-HYDROXYPHENYLPYRUVATE DIOXYGENASE"/>
    <property type="match status" value="1"/>
</dbReference>